<keyword evidence="3" id="KW-1185">Reference proteome</keyword>
<evidence type="ECO:0000259" key="1">
    <source>
        <dbReference type="Pfam" id="PF00501"/>
    </source>
</evidence>
<comment type="caution">
    <text evidence="2">The sequence shown here is derived from an EMBL/GenBank/DDBJ whole genome shotgun (WGS) entry which is preliminary data.</text>
</comment>
<feature type="domain" description="AMP-dependent synthetase/ligase" evidence="1">
    <location>
        <begin position="127"/>
        <end position="330"/>
    </location>
</feature>
<dbReference type="PANTHER" id="PTHR45527">
    <property type="entry name" value="NONRIBOSOMAL PEPTIDE SYNTHETASE"/>
    <property type="match status" value="1"/>
</dbReference>
<evidence type="ECO:0000313" key="3">
    <source>
        <dbReference type="Proteomes" id="UP000298860"/>
    </source>
</evidence>
<dbReference type="AlphaFoldDB" id="A0A4D4J6L6"/>
<dbReference type="GO" id="GO:0043041">
    <property type="term" value="P:amino acid activation for nonribosomal peptide biosynthetic process"/>
    <property type="evidence" value="ECO:0007669"/>
    <property type="project" value="TreeGrafter"/>
</dbReference>
<dbReference type="InterPro" id="IPR045851">
    <property type="entry name" value="AMP-bd_C_sf"/>
</dbReference>
<gene>
    <name evidence="2" type="ORF">GTS_12400</name>
</gene>
<dbReference type="CDD" id="cd05930">
    <property type="entry name" value="A_NRPS"/>
    <property type="match status" value="1"/>
</dbReference>
<dbReference type="PROSITE" id="PS00455">
    <property type="entry name" value="AMP_BINDING"/>
    <property type="match status" value="1"/>
</dbReference>
<dbReference type="SUPFAM" id="SSF56801">
    <property type="entry name" value="Acetyl-CoA synthetase-like"/>
    <property type="match status" value="1"/>
</dbReference>
<dbReference type="GO" id="GO:0044550">
    <property type="term" value="P:secondary metabolite biosynthetic process"/>
    <property type="evidence" value="ECO:0007669"/>
    <property type="project" value="TreeGrafter"/>
</dbReference>
<protein>
    <recommendedName>
        <fullName evidence="1">AMP-dependent synthetase/ligase domain-containing protein</fullName>
    </recommendedName>
</protein>
<dbReference type="OrthoDB" id="3243414at2"/>
<sequence length="474" mass="50639">MDTAFLYRRFEAAARDRPHQPAAVTADGEEITYRRLRLLVDELTRTIEASRQPAHDCLVVEAGRSARHLAAMLAGWRVGLAYVPLRAHEPPGRRREILDQLAGRAVLVGAAGAGAVGGAPRGPRLAWAPGEAAYVVFTSGSTGAPKGVALPTSALANRVDWSQRQYPLRPADRILQHTAPTFDFSIWEAAASLTHGATLLLVPDEPYTDIEEAVEFGIAHRATVAHFVPSVLATVHAAGLLASWPSLRLLYAGGEQLTGALAARVRASTPAMLVNQYGPAETCVDSTHHPVTGVTDAAAVPIGRPIDNTECRIVEDELLIAGAGLALGYLAPDHPATARFTTLPDSPLRWFRTGDMVTVDAEGNLVFRGRTDDQVKIGGVRVELAQIEALATGHAGVRVAIAVVDEDGGHAIDLLVEARTPDLDPAGLRAHLADHLEGPAMPRRIHVVPTIPRLASGKIDRMRARLAMRRKAAQ</sequence>
<dbReference type="Gene3D" id="3.40.50.12780">
    <property type="entry name" value="N-terminal domain of ligase-like"/>
    <property type="match status" value="1"/>
</dbReference>
<name>A0A4D4J6L6_9PSEU</name>
<dbReference type="GO" id="GO:0005829">
    <property type="term" value="C:cytosol"/>
    <property type="evidence" value="ECO:0007669"/>
    <property type="project" value="TreeGrafter"/>
</dbReference>
<dbReference type="Pfam" id="PF00501">
    <property type="entry name" value="AMP-binding"/>
    <property type="match status" value="2"/>
</dbReference>
<evidence type="ECO:0000313" key="2">
    <source>
        <dbReference type="EMBL" id="GDY29607.1"/>
    </source>
</evidence>
<dbReference type="InterPro" id="IPR042099">
    <property type="entry name" value="ANL_N_sf"/>
</dbReference>
<dbReference type="Proteomes" id="UP000298860">
    <property type="component" value="Unassembled WGS sequence"/>
</dbReference>
<dbReference type="PANTHER" id="PTHR45527:SF1">
    <property type="entry name" value="FATTY ACID SYNTHASE"/>
    <property type="match status" value="1"/>
</dbReference>
<reference evidence="3" key="1">
    <citation type="submission" date="2019-04" db="EMBL/GenBank/DDBJ databases">
        <title>Draft genome sequence of Pseudonocardiaceae bacterium SL3-2-4.</title>
        <authorList>
            <person name="Ningsih F."/>
            <person name="Yokota A."/>
            <person name="Sakai Y."/>
            <person name="Nanatani K."/>
            <person name="Yabe S."/>
            <person name="Oetari A."/>
            <person name="Sjamsuridzal W."/>
        </authorList>
    </citation>
    <scope>NUCLEOTIDE SEQUENCE [LARGE SCALE GENOMIC DNA]</scope>
    <source>
        <strain evidence="3">SL3-2-4</strain>
    </source>
</reference>
<dbReference type="Gene3D" id="3.30.300.30">
    <property type="match status" value="1"/>
</dbReference>
<dbReference type="InterPro" id="IPR020845">
    <property type="entry name" value="AMP-binding_CS"/>
</dbReference>
<proteinExistence type="predicted"/>
<organism evidence="2 3">
    <name type="scientific">Gandjariella thermophila</name>
    <dbReference type="NCBI Taxonomy" id="1931992"/>
    <lineage>
        <taxon>Bacteria</taxon>
        <taxon>Bacillati</taxon>
        <taxon>Actinomycetota</taxon>
        <taxon>Actinomycetes</taxon>
        <taxon>Pseudonocardiales</taxon>
        <taxon>Pseudonocardiaceae</taxon>
        <taxon>Gandjariella</taxon>
    </lineage>
</organism>
<dbReference type="EMBL" id="BJFL01000004">
    <property type="protein sequence ID" value="GDY29607.1"/>
    <property type="molecule type" value="Genomic_DNA"/>
</dbReference>
<dbReference type="RefSeq" id="WP_137812791.1">
    <property type="nucleotide sequence ID" value="NZ_BJFL01000004.1"/>
</dbReference>
<dbReference type="InterPro" id="IPR000873">
    <property type="entry name" value="AMP-dep_synth/lig_dom"/>
</dbReference>
<accession>A0A4D4J6L6</accession>
<feature type="domain" description="AMP-dependent synthetase/ligase" evidence="1">
    <location>
        <begin position="10"/>
        <end position="108"/>
    </location>
</feature>
<dbReference type="GO" id="GO:0031177">
    <property type="term" value="F:phosphopantetheine binding"/>
    <property type="evidence" value="ECO:0007669"/>
    <property type="project" value="TreeGrafter"/>
</dbReference>